<dbReference type="InterPro" id="IPR027408">
    <property type="entry name" value="PNPase/RNase_PH_dom_sf"/>
</dbReference>
<protein>
    <recommendedName>
        <fullName evidence="6">Ribosomal RNA-processing protein 42</fullName>
    </recommendedName>
</protein>
<dbReference type="RefSeq" id="XP_025380629.1">
    <property type="nucleotide sequence ID" value="XM_025524649.1"/>
</dbReference>
<dbReference type="InterPro" id="IPR036345">
    <property type="entry name" value="ExoRNase_PH_dom2_sf"/>
</dbReference>
<evidence type="ECO:0000256" key="5">
    <source>
        <dbReference type="ARBA" id="ARBA00022835"/>
    </source>
</evidence>
<dbReference type="Proteomes" id="UP000245768">
    <property type="component" value="Unassembled WGS sequence"/>
</dbReference>
<keyword evidence="5" id="KW-0271">Exosome</keyword>
<evidence type="ECO:0000313" key="9">
    <source>
        <dbReference type="EMBL" id="PWN93431.1"/>
    </source>
</evidence>
<dbReference type="GO" id="GO:0034476">
    <property type="term" value="P:U5 snRNA 3'-end processing"/>
    <property type="evidence" value="ECO:0007669"/>
    <property type="project" value="TreeGrafter"/>
</dbReference>
<dbReference type="GO" id="GO:0000177">
    <property type="term" value="C:cytoplasmic exosome (RNase complex)"/>
    <property type="evidence" value="ECO:0007669"/>
    <property type="project" value="TreeGrafter"/>
</dbReference>
<dbReference type="GO" id="GO:0034473">
    <property type="term" value="P:U1 snRNA 3'-end processing"/>
    <property type="evidence" value="ECO:0007669"/>
    <property type="project" value="TreeGrafter"/>
</dbReference>
<gene>
    <name evidence="9" type="ORF">FA10DRAFT_298820</name>
</gene>
<dbReference type="SUPFAM" id="SSF54211">
    <property type="entry name" value="Ribosomal protein S5 domain 2-like"/>
    <property type="match status" value="1"/>
</dbReference>
<evidence type="ECO:0000256" key="7">
    <source>
        <dbReference type="SAM" id="MobiDB-lite"/>
    </source>
</evidence>
<evidence type="ECO:0000256" key="1">
    <source>
        <dbReference type="ARBA" id="ARBA00004496"/>
    </source>
</evidence>
<evidence type="ECO:0000256" key="3">
    <source>
        <dbReference type="ARBA" id="ARBA00006678"/>
    </source>
</evidence>
<dbReference type="GO" id="GO:0000467">
    <property type="term" value="P:exonucleolytic trimming to generate mature 3'-end of 5.8S rRNA from tricistronic rRNA transcript (SSU-rRNA, 5.8S rRNA, LSU-rRNA)"/>
    <property type="evidence" value="ECO:0007669"/>
    <property type="project" value="TreeGrafter"/>
</dbReference>
<sequence>MAPPALSRSQLSYTLTGLLSAPPHRQDDRALLAFRPLSLATGIAPQAAGSARCELGGTSVVVVVSTEVMQDQEAESPARISCNLDCSPAMQPGPTLTALLTHLSTLMSSLLAAPDEPSSEQLVILRSPYTGRPTRAWRLHVDATLQSHAGGNVADVLVATLYAALWDLRLPRTTVVGVVEDVDSVRDKMGVHGLSLGQTGAGGSIDAMTGIKGPLSRHKVQVQGQGLSQGQGQGQQSKDKAHGRVDKAGVDFEVQDVWDGGEPWAGRSEFPVGVTVNVLPRSTLLDATLAEEACLPPSRRILVLSSPTGKVRAVQTVPNTIDVAASVGGEASVNEEESMTGTLPYARLKEAIKAGTEHAKALHAVLRSQLTDSSDGDDEMQD</sequence>
<evidence type="ECO:0000259" key="8">
    <source>
        <dbReference type="Pfam" id="PF01138"/>
    </source>
</evidence>
<comment type="subcellular location">
    <subcellularLocation>
        <location evidence="1">Cytoplasm</location>
    </subcellularLocation>
    <subcellularLocation>
        <location evidence="2">Nucleus</location>
        <location evidence="2">Nucleolus</location>
    </subcellularLocation>
</comment>
<dbReference type="PANTHER" id="PTHR11097:SF8">
    <property type="entry name" value="EXOSOME COMPLEX COMPONENT RRP42"/>
    <property type="match status" value="1"/>
</dbReference>
<dbReference type="GO" id="GO:0035925">
    <property type="term" value="F:mRNA 3'-UTR AU-rich region binding"/>
    <property type="evidence" value="ECO:0007669"/>
    <property type="project" value="TreeGrafter"/>
</dbReference>
<evidence type="ECO:0000256" key="6">
    <source>
        <dbReference type="ARBA" id="ARBA00042523"/>
    </source>
</evidence>
<dbReference type="GO" id="GO:0034475">
    <property type="term" value="P:U4 snRNA 3'-end processing"/>
    <property type="evidence" value="ECO:0007669"/>
    <property type="project" value="TreeGrafter"/>
</dbReference>
<dbReference type="EMBL" id="KZ819634">
    <property type="protein sequence ID" value="PWN93431.1"/>
    <property type="molecule type" value="Genomic_DNA"/>
</dbReference>
<dbReference type="GO" id="GO:0005730">
    <property type="term" value="C:nucleolus"/>
    <property type="evidence" value="ECO:0007669"/>
    <property type="project" value="UniProtKB-SubCell"/>
</dbReference>
<dbReference type="GO" id="GO:0071035">
    <property type="term" value="P:nuclear polyadenylation-dependent rRNA catabolic process"/>
    <property type="evidence" value="ECO:0007669"/>
    <property type="project" value="TreeGrafter"/>
</dbReference>
<dbReference type="Pfam" id="PF01138">
    <property type="entry name" value="RNase_PH"/>
    <property type="match status" value="1"/>
</dbReference>
<name>A0A316YW68_9BASI</name>
<dbReference type="GO" id="GO:0000176">
    <property type="term" value="C:nuclear exosome (RNase complex)"/>
    <property type="evidence" value="ECO:0007669"/>
    <property type="project" value="UniProtKB-ARBA"/>
</dbReference>
<proteinExistence type="inferred from homology"/>
<evidence type="ECO:0000256" key="4">
    <source>
        <dbReference type="ARBA" id="ARBA00022490"/>
    </source>
</evidence>
<evidence type="ECO:0000256" key="2">
    <source>
        <dbReference type="ARBA" id="ARBA00004604"/>
    </source>
</evidence>
<dbReference type="GO" id="GO:0016075">
    <property type="term" value="P:rRNA catabolic process"/>
    <property type="evidence" value="ECO:0007669"/>
    <property type="project" value="TreeGrafter"/>
</dbReference>
<dbReference type="OrthoDB" id="272245at2759"/>
<evidence type="ECO:0000313" key="10">
    <source>
        <dbReference type="Proteomes" id="UP000245768"/>
    </source>
</evidence>
<comment type="similarity">
    <text evidence="3">Belongs to the RNase PH family.</text>
</comment>
<reference evidence="9 10" key="1">
    <citation type="journal article" date="2018" name="Mol. Biol. Evol.">
        <title>Broad Genomic Sampling Reveals a Smut Pathogenic Ancestry of the Fungal Clade Ustilaginomycotina.</title>
        <authorList>
            <person name="Kijpornyongpan T."/>
            <person name="Mondo S.J."/>
            <person name="Barry K."/>
            <person name="Sandor L."/>
            <person name="Lee J."/>
            <person name="Lipzen A."/>
            <person name="Pangilinan J."/>
            <person name="LaButti K."/>
            <person name="Hainaut M."/>
            <person name="Henrissat B."/>
            <person name="Grigoriev I.V."/>
            <person name="Spatafora J.W."/>
            <person name="Aime M.C."/>
        </authorList>
    </citation>
    <scope>NUCLEOTIDE SEQUENCE [LARGE SCALE GENOMIC DNA]</scope>
    <source>
        <strain evidence="9 10">MCA 4198</strain>
    </source>
</reference>
<dbReference type="GO" id="GO:0071028">
    <property type="term" value="P:nuclear mRNA surveillance"/>
    <property type="evidence" value="ECO:0007669"/>
    <property type="project" value="TreeGrafter"/>
</dbReference>
<dbReference type="AlphaFoldDB" id="A0A316YW68"/>
<dbReference type="GeneID" id="37046565"/>
<keyword evidence="4" id="KW-0963">Cytoplasm</keyword>
<dbReference type="SUPFAM" id="SSF55666">
    <property type="entry name" value="Ribonuclease PH domain 2-like"/>
    <property type="match status" value="1"/>
</dbReference>
<dbReference type="InterPro" id="IPR001247">
    <property type="entry name" value="ExoRNase_PH_dom1"/>
</dbReference>
<feature type="region of interest" description="Disordered" evidence="7">
    <location>
        <begin position="222"/>
        <end position="244"/>
    </location>
</feature>
<dbReference type="InterPro" id="IPR050590">
    <property type="entry name" value="Exosome_comp_Rrp42_subfam"/>
</dbReference>
<organism evidence="9 10">
    <name type="scientific">Acaromyces ingoldii</name>
    <dbReference type="NCBI Taxonomy" id="215250"/>
    <lineage>
        <taxon>Eukaryota</taxon>
        <taxon>Fungi</taxon>
        <taxon>Dikarya</taxon>
        <taxon>Basidiomycota</taxon>
        <taxon>Ustilaginomycotina</taxon>
        <taxon>Exobasidiomycetes</taxon>
        <taxon>Exobasidiales</taxon>
        <taxon>Cryptobasidiaceae</taxon>
        <taxon>Acaromyces</taxon>
    </lineage>
</organism>
<accession>A0A316YW68</accession>
<dbReference type="GO" id="GO:0071038">
    <property type="term" value="P:TRAMP-dependent tRNA surveillance pathway"/>
    <property type="evidence" value="ECO:0007669"/>
    <property type="project" value="TreeGrafter"/>
</dbReference>
<dbReference type="STRING" id="215250.A0A316YW68"/>
<dbReference type="InterPro" id="IPR020568">
    <property type="entry name" value="Ribosomal_Su5_D2-typ_SF"/>
</dbReference>
<keyword evidence="10" id="KW-1185">Reference proteome</keyword>
<feature type="domain" description="Exoribonuclease phosphorolytic" evidence="8">
    <location>
        <begin position="34"/>
        <end position="171"/>
    </location>
</feature>
<dbReference type="InParanoid" id="A0A316YW68"/>
<dbReference type="PANTHER" id="PTHR11097">
    <property type="entry name" value="EXOSOME COMPLEX EXONUCLEASE RIBOSOMAL RNA PROCESSING PROTEIN"/>
    <property type="match status" value="1"/>
</dbReference>
<dbReference type="Gene3D" id="3.30.230.70">
    <property type="entry name" value="GHMP Kinase, N-terminal domain"/>
    <property type="match status" value="1"/>
</dbReference>